<organism evidence="2 3">
    <name type="scientific">Paenibacillus sepulcri</name>
    <dbReference type="NCBI Taxonomy" id="359917"/>
    <lineage>
        <taxon>Bacteria</taxon>
        <taxon>Bacillati</taxon>
        <taxon>Bacillota</taxon>
        <taxon>Bacilli</taxon>
        <taxon>Bacillales</taxon>
        <taxon>Paenibacillaceae</taxon>
        <taxon>Paenibacillus</taxon>
    </lineage>
</organism>
<evidence type="ECO:0000313" key="3">
    <source>
        <dbReference type="Proteomes" id="UP001519887"/>
    </source>
</evidence>
<keyword evidence="3" id="KW-1185">Reference proteome</keyword>
<dbReference type="PANTHER" id="PTHR37480">
    <property type="entry name" value="ENOYL-[ACYL-CARRIER-PROTEIN] REDUCTASE [NADH]"/>
    <property type="match status" value="1"/>
</dbReference>
<dbReference type="InterPro" id="IPR050048">
    <property type="entry name" value="FabV-like_NADH_b"/>
</dbReference>
<reference evidence="2 3" key="1">
    <citation type="submission" date="2021-07" db="EMBL/GenBank/DDBJ databases">
        <title>Paenibacillus radiodurans sp. nov., isolated from the southeastern edge of Tengger Desert.</title>
        <authorList>
            <person name="Zhang G."/>
        </authorList>
    </citation>
    <scope>NUCLEOTIDE SEQUENCE [LARGE SCALE GENOMIC DNA]</scope>
    <source>
        <strain evidence="2 3">CCM 7311</strain>
    </source>
</reference>
<feature type="non-terminal residue" evidence="2">
    <location>
        <position position="63"/>
    </location>
</feature>
<dbReference type="PANTHER" id="PTHR37480:SF1">
    <property type="entry name" value="ENOYL-[ACYL-CARRIER-PROTEIN] REDUCTASE [NADH]"/>
    <property type="match status" value="1"/>
</dbReference>
<comment type="caution">
    <text evidence="2">The sequence shown here is derived from an EMBL/GenBank/DDBJ whole genome shotgun (WGS) entry which is preliminary data.</text>
</comment>
<dbReference type="Gene3D" id="3.40.50.720">
    <property type="entry name" value="NAD(P)-binding Rossmann-like Domain"/>
    <property type="match status" value="1"/>
</dbReference>
<dbReference type="EMBL" id="JAHZIK010000079">
    <property type="protein sequence ID" value="MBW7453481.1"/>
    <property type="molecule type" value="Genomic_DNA"/>
</dbReference>
<evidence type="ECO:0000259" key="1">
    <source>
        <dbReference type="Pfam" id="PF12242"/>
    </source>
</evidence>
<dbReference type="Proteomes" id="UP001519887">
    <property type="component" value="Unassembled WGS sequence"/>
</dbReference>
<proteinExistence type="predicted"/>
<name>A0ABS7BYA9_9BACL</name>
<dbReference type="InterPro" id="IPR010758">
    <property type="entry name" value="Trans-2-enoyl-CoA_reductase"/>
</dbReference>
<protein>
    <submittedName>
        <fullName evidence="2">Bifunctional NADH-specific enoyl-ACP reductase/trans-2-enoyl-CoA reductase</fullName>
    </submittedName>
</protein>
<accession>A0ABS7BYA9</accession>
<evidence type="ECO:0000313" key="2">
    <source>
        <dbReference type="EMBL" id="MBW7453481.1"/>
    </source>
</evidence>
<sequence>MIIKPRTRGFICTTAHPVGCASQVRQQIDYVKAQPAVSGFKNVLVIGASTGYGLSSRIVAAFG</sequence>
<dbReference type="Pfam" id="PF12242">
    <property type="entry name" value="Eno-Rase_NADH_b"/>
    <property type="match status" value="1"/>
</dbReference>
<gene>
    <name evidence="2" type="ORF">K0U00_05450</name>
</gene>
<feature type="domain" description="Trans-2-enoyl-CoA reductase-like NAD(P)H binding" evidence="1">
    <location>
        <begin position="2"/>
        <end position="63"/>
    </location>
</feature>